<evidence type="ECO:0000313" key="2">
    <source>
        <dbReference type="EMBL" id="MBB6145815.1"/>
    </source>
</evidence>
<keyword evidence="1" id="KW-1133">Transmembrane helix</keyword>
<name>A0A841JYV3_9BACT</name>
<comment type="caution">
    <text evidence="2">The sequence shown here is derived from an EMBL/GenBank/DDBJ whole genome shotgun (WGS) entry which is preliminary data.</text>
</comment>
<gene>
    <name evidence="2" type="ORF">HNQ77_003776</name>
</gene>
<sequence length="63" mass="6807">MVFEGVRRKVVALAMLGVLAAVAWRTMDAGRVRTLVFVLLGGFALRVTLTPGRSRYDGEGSPD</sequence>
<keyword evidence="3" id="KW-1185">Reference proteome</keyword>
<evidence type="ECO:0000256" key="1">
    <source>
        <dbReference type="SAM" id="Phobius"/>
    </source>
</evidence>
<protein>
    <submittedName>
        <fullName evidence="2">Uncharacterized protein</fullName>
    </submittedName>
</protein>
<proteinExistence type="predicted"/>
<dbReference type="AlphaFoldDB" id="A0A841JYV3"/>
<accession>A0A841JYV3</accession>
<dbReference type="Proteomes" id="UP000538666">
    <property type="component" value="Unassembled WGS sequence"/>
</dbReference>
<evidence type="ECO:0000313" key="3">
    <source>
        <dbReference type="Proteomes" id="UP000538666"/>
    </source>
</evidence>
<dbReference type="OrthoDB" id="123385at2"/>
<keyword evidence="1" id="KW-0472">Membrane</keyword>
<dbReference type="EMBL" id="JACHEK010000007">
    <property type="protein sequence ID" value="MBB6145815.1"/>
    <property type="molecule type" value="Genomic_DNA"/>
</dbReference>
<reference evidence="2 3" key="1">
    <citation type="submission" date="2020-08" db="EMBL/GenBank/DDBJ databases">
        <title>Genomic Encyclopedia of Type Strains, Phase IV (KMG-IV): sequencing the most valuable type-strain genomes for metagenomic binning, comparative biology and taxonomic classification.</title>
        <authorList>
            <person name="Goeker M."/>
        </authorList>
    </citation>
    <scope>NUCLEOTIDE SEQUENCE [LARGE SCALE GENOMIC DNA]</scope>
    <source>
        <strain evidence="2 3">DSM 103733</strain>
    </source>
</reference>
<organism evidence="2 3">
    <name type="scientific">Silvibacterium bohemicum</name>
    <dbReference type="NCBI Taxonomy" id="1577686"/>
    <lineage>
        <taxon>Bacteria</taxon>
        <taxon>Pseudomonadati</taxon>
        <taxon>Acidobacteriota</taxon>
        <taxon>Terriglobia</taxon>
        <taxon>Terriglobales</taxon>
        <taxon>Acidobacteriaceae</taxon>
        <taxon>Silvibacterium</taxon>
    </lineage>
</organism>
<feature type="transmembrane region" description="Helical" evidence="1">
    <location>
        <begin position="35"/>
        <end position="52"/>
    </location>
</feature>
<keyword evidence="1" id="KW-0812">Transmembrane</keyword>